<dbReference type="GO" id="GO:0005524">
    <property type="term" value="F:ATP binding"/>
    <property type="evidence" value="ECO:0007669"/>
    <property type="project" value="UniProtKB-KW"/>
</dbReference>
<protein>
    <submittedName>
        <fullName evidence="4">Acetyl-CoA synthetase-like protein</fullName>
    </submittedName>
</protein>
<dbReference type="GO" id="GO:0005783">
    <property type="term" value="C:endoplasmic reticulum"/>
    <property type="evidence" value="ECO:0007669"/>
    <property type="project" value="TreeGrafter"/>
</dbReference>
<reference evidence="4 5" key="1">
    <citation type="submission" date="2014-05" db="EMBL/GenBank/DDBJ databases">
        <title>Draft genome sequence of a rare smut relative, Tilletiaria anomala UBC 951.</title>
        <authorList>
            <consortium name="DOE Joint Genome Institute"/>
            <person name="Toome M."/>
            <person name="Kuo A."/>
            <person name="Henrissat B."/>
            <person name="Lipzen A."/>
            <person name="Tritt A."/>
            <person name="Yoshinaga Y."/>
            <person name="Zane M."/>
            <person name="Barry K."/>
            <person name="Grigoriev I.V."/>
            <person name="Spatafora J.W."/>
            <person name="Aimea M.C."/>
        </authorList>
    </citation>
    <scope>NUCLEOTIDE SEQUENCE [LARGE SCALE GENOMIC DNA]</scope>
    <source>
        <strain evidence="4 5">UBC 951</strain>
    </source>
</reference>
<dbReference type="GeneID" id="25266983"/>
<dbReference type="AlphaFoldDB" id="A0A066VFL0"/>
<dbReference type="PANTHER" id="PTHR43272">
    <property type="entry name" value="LONG-CHAIN-FATTY-ACID--COA LIGASE"/>
    <property type="match status" value="1"/>
</dbReference>
<accession>A0A066VFL0</accession>
<keyword evidence="2" id="KW-0067">ATP-binding</keyword>
<dbReference type="InterPro" id="IPR020845">
    <property type="entry name" value="AMP-binding_CS"/>
</dbReference>
<keyword evidence="5" id="KW-1185">Reference proteome</keyword>
<dbReference type="Pfam" id="PF00501">
    <property type="entry name" value="AMP-binding"/>
    <property type="match status" value="1"/>
</dbReference>
<dbReference type="InterPro" id="IPR000873">
    <property type="entry name" value="AMP-dep_synth/lig_dom"/>
</dbReference>
<dbReference type="GO" id="GO:0016020">
    <property type="term" value="C:membrane"/>
    <property type="evidence" value="ECO:0007669"/>
    <property type="project" value="TreeGrafter"/>
</dbReference>
<gene>
    <name evidence="4" type="ORF">K437DRAFT_289212</name>
</gene>
<comment type="caution">
    <text evidence="4">The sequence shown here is derived from an EMBL/GenBank/DDBJ whole genome shotgun (WGS) entry which is preliminary data.</text>
</comment>
<dbReference type="Gene3D" id="3.40.50.12780">
    <property type="entry name" value="N-terminal domain of ligase-like"/>
    <property type="match status" value="1"/>
</dbReference>
<evidence type="ECO:0000313" key="4">
    <source>
        <dbReference type="EMBL" id="KDN40256.1"/>
    </source>
</evidence>
<evidence type="ECO:0000259" key="3">
    <source>
        <dbReference type="Pfam" id="PF00501"/>
    </source>
</evidence>
<dbReference type="InParanoid" id="A0A066VFL0"/>
<dbReference type="SUPFAM" id="SSF56801">
    <property type="entry name" value="Acetyl-CoA synthetase-like"/>
    <property type="match status" value="1"/>
</dbReference>
<organism evidence="4 5">
    <name type="scientific">Tilletiaria anomala (strain ATCC 24038 / CBS 436.72 / UBC 951)</name>
    <dbReference type="NCBI Taxonomy" id="1037660"/>
    <lineage>
        <taxon>Eukaryota</taxon>
        <taxon>Fungi</taxon>
        <taxon>Dikarya</taxon>
        <taxon>Basidiomycota</taxon>
        <taxon>Ustilaginomycotina</taxon>
        <taxon>Exobasidiomycetes</taxon>
        <taxon>Georgefischeriales</taxon>
        <taxon>Tilletiariaceae</taxon>
        <taxon>Tilletiaria</taxon>
    </lineage>
</organism>
<keyword evidence="1" id="KW-0547">Nucleotide-binding</keyword>
<feature type="domain" description="AMP-dependent synthetase/ligase" evidence="3">
    <location>
        <begin position="41"/>
        <end position="493"/>
    </location>
</feature>
<evidence type="ECO:0000256" key="2">
    <source>
        <dbReference type="ARBA" id="ARBA00022840"/>
    </source>
</evidence>
<dbReference type="OrthoDB" id="1700726at2759"/>
<dbReference type="PANTHER" id="PTHR43272:SF33">
    <property type="entry name" value="AMP-BINDING DOMAIN-CONTAINING PROTEIN-RELATED"/>
    <property type="match status" value="1"/>
</dbReference>
<sequence length="683" mass="75313">MASSYSIEVPSSAKPGFTPIYRNAVFPEVHSTSTLYDVFNRTLARKPDSPFVGCRPWDFATGAQANSFEWITYAQADEQRTALGSALSQLAKEKKLGQEIHVDSKEWCMSFWALNRPEFQIVHQACNAYSRRLVCIYDSYDVNNAAYIINHSESHVIFTTSSHIQQVLERKTELPLLKAIVILDKEAPSPSGGTGAKLPRGQVGLDRVALQWASEKGLLFYRYDDFLSYGREHLHAHTPSTDPNTVAMYCYTSGTTGTPKGAIITTGGLAYAAKSAALGTIGLDTMIGYLPIAHIFEVLAETTVIESGGRVGYFSGDPLKLVEDCQVLQPTIFPSVPRVLNRIAALIQEQMAGDSFKAKLLRRAVESKVAYHDMDGSVTHAFWDRLIFNKVKMILGGKVANICSGSAPLRPEVLKLLRVAFCVDLRNGYGQTENSVCTSMAPNDKDTASVGPPSAGVEVRLVDCPQLNYYTTDKPWPRGELLMRGGVLFQGYFKDEAKTREALDEEGWLHSGDIAAVDEKGRIHIVDRVKNVLKLSQGEYVALENVEQMYTGLEFLAQIWVHGDSLQDYLIAVAVPEPGAFARYASHVLGRTVSSSPSDLALACADPKVVTSVLRDLVRLGRQRGLNGVEMLRGLHLTPEMFSVENGLITPTFKMKRPEAAKYFEKEVKALYDKGAVDIRPLL</sequence>
<dbReference type="EMBL" id="JMSN01000093">
    <property type="protein sequence ID" value="KDN40256.1"/>
    <property type="molecule type" value="Genomic_DNA"/>
</dbReference>
<dbReference type="STRING" id="1037660.A0A066VFL0"/>
<dbReference type="GO" id="GO:0004467">
    <property type="term" value="F:long-chain fatty acid-CoA ligase activity"/>
    <property type="evidence" value="ECO:0007669"/>
    <property type="project" value="TreeGrafter"/>
</dbReference>
<dbReference type="HOGENOM" id="CLU_000022_45_4_1"/>
<evidence type="ECO:0000313" key="5">
    <source>
        <dbReference type="Proteomes" id="UP000027361"/>
    </source>
</evidence>
<name>A0A066VFL0_TILAU</name>
<dbReference type="OMA" id="IWHSYER"/>
<dbReference type="PROSITE" id="PS00455">
    <property type="entry name" value="AMP_BINDING"/>
    <property type="match status" value="1"/>
</dbReference>
<dbReference type="Proteomes" id="UP000027361">
    <property type="component" value="Unassembled WGS sequence"/>
</dbReference>
<proteinExistence type="predicted"/>
<dbReference type="InterPro" id="IPR042099">
    <property type="entry name" value="ANL_N_sf"/>
</dbReference>
<evidence type="ECO:0000256" key="1">
    <source>
        <dbReference type="ARBA" id="ARBA00022741"/>
    </source>
</evidence>
<dbReference type="RefSeq" id="XP_013241328.1">
    <property type="nucleotide sequence ID" value="XM_013385874.1"/>
</dbReference>